<organism evidence="2 3">
    <name type="scientific">Mycena metata</name>
    <dbReference type="NCBI Taxonomy" id="1033252"/>
    <lineage>
        <taxon>Eukaryota</taxon>
        <taxon>Fungi</taxon>
        <taxon>Dikarya</taxon>
        <taxon>Basidiomycota</taxon>
        <taxon>Agaricomycotina</taxon>
        <taxon>Agaricomycetes</taxon>
        <taxon>Agaricomycetidae</taxon>
        <taxon>Agaricales</taxon>
        <taxon>Marasmiineae</taxon>
        <taxon>Mycenaceae</taxon>
        <taxon>Mycena</taxon>
    </lineage>
</organism>
<dbReference type="EMBL" id="JARKIB010000357">
    <property type="protein sequence ID" value="KAJ7712801.1"/>
    <property type="molecule type" value="Genomic_DNA"/>
</dbReference>
<sequence length="224" mass="23836">MPGSYACPFAEPPKIARKAAAAPFRPQILSRFTQTFIGYPASSSRPHILPWLGHACALHPSGGQHTTFKLFDSHRSAHSFSEPTNGVDVRSPLKSTTPRSTCFPNRAGTPTPPASAPKPPCAQTPSSCSCSALSPSALPIPTSASVRGDNHYHRGLKLELVPNTGLIPYVTRTSGKQAGSPFNLPLPLAAQYDARDDSPQVRDTTQVLRVPRRNPGSLASAPVK</sequence>
<feature type="region of interest" description="Disordered" evidence="1">
    <location>
        <begin position="79"/>
        <end position="122"/>
    </location>
</feature>
<proteinExistence type="predicted"/>
<dbReference type="AlphaFoldDB" id="A0AAD7H5E6"/>
<evidence type="ECO:0000313" key="3">
    <source>
        <dbReference type="Proteomes" id="UP001215598"/>
    </source>
</evidence>
<name>A0AAD7H5E6_9AGAR</name>
<feature type="compositionally biased region" description="Polar residues" evidence="1">
    <location>
        <begin position="93"/>
        <end position="103"/>
    </location>
</feature>
<feature type="compositionally biased region" description="Pro residues" evidence="1">
    <location>
        <begin position="110"/>
        <end position="122"/>
    </location>
</feature>
<evidence type="ECO:0000313" key="2">
    <source>
        <dbReference type="EMBL" id="KAJ7712801.1"/>
    </source>
</evidence>
<protein>
    <submittedName>
        <fullName evidence="2">Uncharacterized protein</fullName>
    </submittedName>
</protein>
<gene>
    <name evidence="2" type="ORF">B0H16DRAFT_553022</name>
</gene>
<dbReference type="Proteomes" id="UP001215598">
    <property type="component" value="Unassembled WGS sequence"/>
</dbReference>
<accession>A0AAD7H5E6</accession>
<reference evidence="2" key="1">
    <citation type="submission" date="2023-03" db="EMBL/GenBank/DDBJ databases">
        <title>Massive genome expansion in bonnet fungi (Mycena s.s.) driven by repeated elements and novel gene families across ecological guilds.</title>
        <authorList>
            <consortium name="Lawrence Berkeley National Laboratory"/>
            <person name="Harder C.B."/>
            <person name="Miyauchi S."/>
            <person name="Viragh M."/>
            <person name="Kuo A."/>
            <person name="Thoen E."/>
            <person name="Andreopoulos B."/>
            <person name="Lu D."/>
            <person name="Skrede I."/>
            <person name="Drula E."/>
            <person name="Henrissat B."/>
            <person name="Morin E."/>
            <person name="Kohler A."/>
            <person name="Barry K."/>
            <person name="LaButti K."/>
            <person name="Morin E."/>
            <person name="Salamov A."/>
            <person name="Lipzen A."/>
            <person name="Mereny Z."/>
            <person name="Hegedus B."/>
            <person name="Baldrian P."/>
            <person name="Stursova M."/>
            <person name="Weitz H."/>
            <person name="Taylor A."/>
            <person name="Grigoriev I.V."/>
            <person name="Nagy L.G."/>
            <person name="Martin F."/>
            <person name="Kauserud H."/>
        </authorList>
    </citation>
    <scope>NUCLEOTIDE SEQUENCE</scope>
    <source>
        <strain evidence="2">CBHHK182m</strain>
    </source>
</reference>
<comment type="caution">
    <text evidence="2">The sequence shown here is derived from an EMBL/GenBank/DDBJ whole genome shotgun (WGS) entry which is preliminary data.</text>
</comment>
<evidence type="ECO:0000256" key="1">
    <source>
        <dbReference type="SAM" id="MobiDB-lite"/>
    </source>
</evidence>
<keyword evidence="3" id="KW-1185">Reference proteome</keyword>